<dbReference type="Proteomes" id="UP001363010">
    <property type="component" value="Unassembled WGS sequence"/>
</dbReference>
<keyword evidence="2" id="KW-1185">Reference proteome</keyword>
<sequence length="179" mass="19346">MKNINRSPLTEVQASIVAINGQLADPTLTQASRAEIDTAIVAQIEAIHAAETERVVADMQKAAKGSSIDLMTTDTYGCSVDPTLAVSMLQDNTRAWITVAVGKDAMVERFRELLAVALPEGLDAEVRAQKRADLERQLIALELREEALALEAEARGEIIDPRPGQRPHAAILVGWGSHD</sequence>
<evidence type="ECO:0000313" key="2">
    <source>
        <dbReference type="Proteomes" id="UP001363010"/>
    </source>
</evidence>
<name>A0ABU8VWF1_9BURK</name>
<accession>A0ABU8VWF1</accession>
<gene>
    <name evidence="1" type="ORF">WKW80_05215</name>
</gene>
<protein>
    <submittedName>
        <fullName evidence="1">Uncharacterized protein</fullName>
    </submittedName>
</protein>
<dbReference type="EMBL" id="JBBKZV010000002">
    <property type="protein sequence ID" value="MEJ8821437.1"/>
    <property type="molecule type" value="Genomic_DNA"/>
</dbReference>
<dbReference type="RefSeq" id="WP_340362487.1">
    <property type="nucleotide sequence ID" value="NZ_JBBKZV010000002.1"/>
</dbReference>
<comment type="caution">
    <text evidence="1">The sequence shown here is derived from an EMBL/GenBank/DDBJ whole genome shotgun (WGS) entry which is preliminary data.</text>
</comment>
<reference evidence="1 2" key="1">
    <citation type="submission" date="2024-03" db="EMBL/GenBank/DDBJ databases">
        <title>Novel species of the genus Variovorax.</title>
        <authorList>
            <person name="Liu Q."/>
            <person name="Xin Y.-H."/>
        </authorList>
    </citation>
    <scope>NUCLEOTIDE SEQUENCE [LARGE SCALE GENOMIC DNA]</scope>
    <source>
        <strain evidence="1 2">KACC 18501</strain>
    </source>
</reference>
<organism evidence="1 2">
    <name type="scientific">Variovorax humicola</name>
    <dbReference type="NCBI Taxonomy" id="1769758"/>
    <lineage>
        <taxon>Bacteria</taxon>
        <taxon>Pseudomonadati</taxon>
        <taxon>Pseudomonadota</taxon>
        <taxon>Betaproteobacteria</taxon>
        <taxon>Burkholderiales</taxon>
        <taxon>Comamonadaceae</taxon>
        <taxon>Variovorax</taxon>
    </lineage>
</organism>
<evidence type="ECO:0000313" key="1">
    <source>
        <dbReference type="EMBL" id="MEJ8821437.1"/>
    </source>
</evidence>
<proteinExistence type="predicted"/>